<comment type="cofactor">
    <cofactor evidence="1">
        <name>pyridoxal 5'-phosphate</name>
        <dbReference type="ChEBI" id="CHEBI:597326"/>
    </cofactor>
</comment>
<evidence type="ECO:0000256" key="1">
    <source>
        <dbReference type="ARBA" id="ARBA00001933"/>
    </source>
</evidence>
<dbReference type="HOGENOM" id="CLU_021018_1_0_7"/>
<name>W4LAB2_ENTF1</name>
<evidence type="ECO:0000256" key="2">
    <source>
        <dbReference type="ARBA" id="ARBA00022898"/>
    </source>
</evidence>
<dbReference type="Proteomes" id="UP000019141">
    <property type="component" value="Unassembled WGS sequence"/>
</dbReference>
<proteinExistence type="predicted"/>
<evidence type="ECO:0000313" key="5">
    <source>
        <dbReference type="Proteomes" id="UP000019141"/>
    </source>
</evidence>
<dbReference type="Gene3D" id="3.40.50.1100">
    <property type="match status" value="2"/>
</dbReference>
<organism evidence="4 5">
    <name type="scientific">Entotheonella factor</name>
    <dbReference type="NCBI Taxonomy" id="1429438"/>
    <lineage>
        <taxon>Bacteria</taxon>
        <taxon>Pseudomonadati</taxon>
        <taxon>Nitrospinota/Tectimicrobiota group</taxon>
        <taxon>Candidatus Tectimicrobiota</taxon>
        <taxon>Candidatus Entotheonellia</taxon>
        <taxon>Candidatus Entotheonellales</taxon>
        <taxon>Candidatus Entotheonellaceae</taxon>
        <taxon>Candidatus Entotheonella</taxon>
    </lineage>
</organism>
<keyword evidence="2" id="KW-0663">Pyridoxal phosphate</keyword>
<sequence>MISSELEKYLVQYPLLGAVGNTPLVRVGGFETELPRVDIHAKLEYFNPGGSLKDRPVRRILLDALERGDLRPGKTILDSSSGNAGIAYAWLGAALGYPVALVVPENASKERLKRIRAHGAQLITTDALLGYDEALREVRRLADAEPDRYYFADQYSNMSNVQAHYEGTAAEILEQTHGALTHFVGGIGTGGSLTGIGRRLKEHNPEIQVIAIVPEEFPGVEGLKPLGSPDAIVPDILDDSVIDQRIDVKVEEGYEMCLRLARAGFFVGQSSGAYMQAAYCLAKTLDTGRIVTIFNDLGERYASTQLWDYDD</sequence>
<dbReference type="CDD" id="cd01561">
    <property type="entry name" value="CBS_like"/>
    <property type="match status" value="1"/>
</dbReference>
<evidence type="ECO:0000259" key="3">
    <source>
        <dbReference type="Pfam" id="PF00291"/>
    </source>
</evidence>
<accession>W4LAB2</accession>
<protein>
    <submittedName>
        <fullName evidence="4">Cysteine synthase</fullName>
    </submittedName>
</protein>
<reference evidence="4 5" key="1">
    <citation type="journal article" date="2014" name="Nature">
        <title>An environmental bacterial taxon with a large and distinct metabolic repertoire.</title>
        <authorList>
            <person name="Wilson M.C."/>
            <person name="Mori T."/>
            <person name="Ruckert C."/>
            <person name="Uria A.R."/>
            <person name="Helf M.J."/>
            <person name="Takada K."/>
            <person name="Gernert C."/>
            <person name="Steffens U.A."/>
            <person name="Heycke N."/>
            <person name="Schmitt S."/>
            <person name="Rinke C."/>
            <person name="Helfrich E.J."/>
            <person name="Brachmann A.O."/>
            <person name="Gurgui C."/>
            <person name="Wakimoto T."/>
            <person name="Kracht M."/>
            <person name="Crusemann M."/>
            <person name="Hentschel U."/>
            <person name="Abe I."/>
            <person name="Matsunaga S."/>
            <person name="Kalinowski J."/>
            <person name="Takeyama H."/>
            <person name="Piel J."/>
        </authorList>
    </citation>
    <scope>NUCLEOTIDE SEQUENCE [LARGE SCALE GENOMIC DNA]</scope>
    <source>
        <strain evidence="5">TSY1</strain>
    </source>
</reference>
<evidence type="ECO:0000313" key="4">
    <source>
        <dbReference type="EMBL" id="ETW94839.1"/>
    </source>
</evidence>
<feature type="domain" description="Tryptophan synthase beta chain-like PALP" evidence="3">
    <location>
        <begin position="17"/>
        <end position="296"/>
    </location>
</feature>
<dbReference type="EMBL" id="AZHW01000997">
    <property type="protein sequence ID" value="ETW94839.1"/>
    <property type="molecule type" value="Genomic_DNA"/>
</dbReference>
<dbReference type="Pfam" id="PF00291">
    <property type="entry name" value="PALP"/>
    <property type="match status" value="1"/>
</dbReference>
<dbReference type="PANTHER" id="PTHR10314">
    <property type="entry name" value="CYSTATHIONINE BETA-SYNTHASE"/>
    <property type="match status" value="1"/>
</dbReference>
<dbReference type="AlphaFoldDB" id="W4LAB2"/>
<gene>
    <name evidence="4" type="ORF">ETSY1_33140</name>
</gene>
<dbReference type="InterPro" id="IPR036052">
    <property type="entry name" value="TrpB-like_PALP_sf"/>
</dbReference>
<dbReference type="GO" id="GO:1901605">
    <property type="term" value="P:alpha-amino acid metabolic process"/>
    <property type="evidence" value="ECO:0007669"/>
    <property type="project" value="UniProtKB-ARBA"/>
</dbReference>
<dbReference type="SUPFAM" id="SSF53686">
    <property type="entry name" value="Tryptophan synthase beta subunit-like PLP-dependent enzymes"/>
    <property type="match status" value="1"/>
</dbReference>
<keyword evidence="5" id="KW-1185">Reference proteome</keyword>
<dbReference type="InterPro" id="IPR001926">
    <property type="entry name" value="TrpB-like_PALP"/>
</dbReference>
<dbReference type="InterPro" id="IPR050214">
    <property type="entry name" value="Cys_Synth/Cystath_Beta-Synth"/>
</dbReference>
<comment type="caution">
    <text evidence="4">The sequence shown here is derived from an EMBL/GenBank/DDBJ whole genome shotgun (WGS) entry which is preliminary data.</text>
</comment>